<dbReference type="AlphaFoldDB" id="A0A8D5JEN0"/>
<name>A0A8D5JEN0_9BACT</name>
<organism evidence="2 3">
    <name type="scientific">Desulfomarina profundi</name>
    <dbReference type="NCBI Taxonomy" id="2772557"/>
    <lineage>
        <taxon>Bacteria</taxon>
        <taxon>Pseudomonadati</taxon>
        <taxon>Thermodesulfobacteriota</taxon>
        <taxon>Desulfobulbia</taxon>
        <taxon>Desulfobulbales</taxon>
        <taxon>Desulfobulbaceae</taxon>
        <taxon>Desulfomarina</taxon>
    </lineage>
</organism>
<dbReference type="KEGG" id="dbk:DGMP_34260"/>
<dbReference type="RefSeq" id="WP_329955611.1">
    <property type="nucleotide sequence ID" value="NZ_AP024086.1"/>
</dbReference>
<dbReference type="PANTHER" id="PTHR13696:SF52">
    <property type="entry name" value="PARA FAMILY PROTEIN CT_582"/>
    <property type="match status" value="1"/>
</dbReference>
<evidence type="ECO:0000259" key="1">
    <source>
        <dbReference type="Pfam" id="PF13614"/>
    </source>
</evidence>
<dbReference type="Proteomes" id="UP000826725">
    <property type="component" value="Chromosome"/>
</dbReference>
<evidence type="ECO:0000313" key="2">
    <source>
        <dbReference type="EMBL" id="BCL62733.1"/>
    </source>
</evidence>
<sequence>MGILRQNQNKNLDDMKNNKIIAVANQKGGVGKTTTAINLSAALAQKGKKVLLIDSDPQGNSSSGVGVSVDKSLPNLYHAYSESCNVYNTISSTSTKKLSIIPSNIDLVAVEIELIELPEREYRLKRILKTIQPGFDFLIIDCPPSLGLLTINALTSADSVLIPMQCEYFAMEGLAQLVNTIRSVKKNFNKDLFIEGLLLTMFDKRNNLTHQVAGEIKKYFKDQLFKTTIPRNVRLSESPSHGKTIFDYDSKSTGAKSYMQLTTEFLKRQRTFK</sequence>
<reference evidence="2" key="1">
    <citation type="submission" date="2020-09" db="EMBL/GenBank/DDBJ databases">
        <title>Desulfogranum mesoprofundum gen. nov., sp. nov., a novel mesophilic, sulfate-reducing chemolithoautotroph isolated from a deep-sea hydrothermal vent chimney in the Suiyo Seamount.</title>
        <authorList>
            <person name="Hashimoto Y."/>
            <person name="Nakagawa S."/>
        </authorList>
    </citation>
    <scope>NUCLEOTIDE SEQUENCE</scope>
    <source>
        <strain evidence="2">KT2</strain>
    </source>
</reference>
<evidence type="ECO:0000313" key="3">
    <source>
        <dbReference type="Proteomes" id="UP000826725"/>
    </source>
</evidence>
<dbReference type="InterPro" id="IPR050678">
    <property type="entry name" value="DNA_Partitioning_ATPase"/>
</dbReference>
<accession>A0A8D5JEN0</accession>
<dbReference type="FunFam" id="3.40.50.300:FF:000285">
    <property type="entry name" value="Sporulation initiation inhibitor Soj"/>
    <property type="match status" value="1"/>
</dbReference>
<proteinExistence type="predicted"/>
<dbReference type="CDD" id="cd02042">
    <property type="entry name" value="ParAB_family"/>
    <property type="match status" value="1"/>
</dbReference>
<feature type="domain" description="AAA" evidence="1">
    <location>
        <begin position="19"/>
        <end position="193"/>
    </location>
</feature>
<dbReference type="PANTHER" id="PTHR13696">
    <property type="entry name" value="P-LOOP CONTAINING NUCLEOSIDE TRIPHOSPHATE HYDROLASE"/>
    <property type="match status" value="1"/>
</dbReference>
<keyword evidence="3" id="KW-1185">Reference proteome</keyword>
<protein>
    <submittedName>
        <fullName evidence="2">Sporulation initiation inhibitor Soj</fullName>
    </submittedName>
</protein>
<gene>
    <name evidence="2" type="ORF">DGMP_34260</name>
</gene>
<dbReference type="EMBL" id="AP024086">
    <property type="protein sequence ID" value="BCL62733.1"/>
    <property type="molecule type" value="Genomic_DNA"/>
</dbReference>
<dbReference type="Pfam" id="PF13614">
    <property type="entry name" value="AAA_31"/>
    <property type="match status" value="1"/>
</dbReference>
<dbReference type="InterPro" id="IPR025669">
    <property type="entry name" value="AAA_dom"/>
</dbReference>